<protein>
    <submittedName>
        <fullName evidence="1">Uncharacterized protein</fullName>
    </submittedName>
</protein>
<comment type="caution">
    <text evidence="1">The sequence shown here is derived from an EMBL/GenBank/DDBJ whole genome shotgun (WGS) entry which is preliminary data.</text>
</comment>
<reference evidence="1 2" key="1">
    <citation type="journal article" date="2021" name="Elife">
        <title>Chloroplast acquisition without the gene transfer in kleptoplastic sea slugs, Plakobranchus ocellatus.</title>
        <authorList>
            <person name="Maeda T."/>
            <person name="Takahashi S."/>
            <person name="Yoshida T."/>
            <person name="Shimamura S."/>
            <person name="Takaki Y."/>
            <person name="Nagai Y."/>
            <person name="Toyoda A."/>
            <person name="Suzuki Y."/>
            <person name="Arimoto A."/>
            <person name="Ishii H."/>
            <person name="Satoh N."/>
            <person name="Nishiyama T."/>
            <person name="Hasebe M."/>
            <person name="Maruyama T."/>
            <person name="Minagawa J."/>
            <person name="Obokata J."/>
            <person name="Shigenobu S."/>
        </authorList>
    </citation>
    <scope>NUCLEOTIDE SEQUENCE [LARGE SCALE GENOMIC DNA]</scope>
</reference>
<evidence type="ECO:0000313" key="1">
    <source>
        <dbReference type="EMBL" id="GFS17887.1"/>
    </source>
</evidence>
<organism evidence="1 2">
    <name type="scientific">Elysia marginata</name>
    <dbReference type="NCBI Taxonomy" id="1093978"/>
    <lineage>
        <taxon>Eukaryota</taxon>
        <taxon>Metazoa</taxon>
        <taxon>Spiralia</taxon>
        <taxon>Lophotrochozoa</taxon>
        <taxon>Mollusca</taxon>
        <taxon>Gastropoda</taxon>
        <taxon>Heterobranchia</taxon>
        <taxon>Euthyneura</taxon>
        <taxon>Panpulmonata</taxon>
        <taxon>Sacoglossa</taxon>
        <taxon>Placobranchoidea</taxon>
        <taxon>Plakobranchidae</taxon>
        <taxon>Elysia</taxon>
    </lineage>
</organism>
<name>A0AAV4J8T6_9GAST</name>
<accession>A0AAV4J8T6</accession>
<gene>
    <name evidence="1" type="ORF">ElyMa_006833900</name>
</gene>
<proteinExistence type="predicted"/>
<evidence type="ECO:0000313" key="2">
    <source>
        <dbReference type="Proteomes" id="UP000762676"/>
    </source>
</evidence>
<sequence>MTFTTQKDLDLIRDIAENRDEWRTFIAEMQKEEQPKLCGQAILQANGYRSRVRPRPGPPTIKARCLEVSGQTQSWTSIRFYWIMRLSFWAPGREYKGEIGYHRRLPGQGKCTPGTGELTGYRASQGDPILGKTLQPYYA</sequence>
<dbReference type="AlphaFoldDB" id="A0AAV4J8T6"/>
<dbReference type="EMBL" id="BMAT01013671">
    <property type="protein sequence ID" value="GFS17887.1"/>
    <property type="molecule type" value="Genomic_DNA"/>
</dbReference>
<dbReference type="Proteomes" id="UP000762676">
    <property type="component" value="Unassembled WGS sequence"/>
</dbReference>
<keyword evidence="2" id="KW-1185">Reference proteome</keyword>